<feature type="region of interest" description="Disordered" evidence="1">
    <location>
        <begin position="153"/>
        <end position="174"/>
    </location>
</feature>
<dbReference type="VEuPathDB" id="FungiDB:AMAG_12704"/>
<feature type="transmembrane region" description="Helical" evidence="2">
    <location>
        <begin position="12"/>
        <end position="32"/>
    </location>
</feature>
<proteinExistence type="predicted"/>
<keyword evidence="4" id="KW-1185">Reference proteome</keyword>
<keyword evidence="2" id="KW-1133">Transmembrane helix</keyword>
<evidence type="ECO:0000256" key="2">
    <source>
        <dbReference type="SAM" id="Phobius"/>
    </source>
</evidence>
<name>A0A0L0T1N5_ALLM3</name>
<evidence type="ECO:0000313" key="3">
    <source>
        <dbReference type="EMBL" id="KNE68535.1"/>
    </source>
</evidence>
<sequence>MLASTVFSGPPAYLLQPATATAIFYALIYAIWTAQWFCAVTSLLRTTHARQALFPADYSLRSYFCRPRLFVTAISNATPLLHGLVTVLLIAKAVAGNLVAVSVWLHRQECCRRRALGDLRGRDTRQRPVHFGRRPHLHGPGHGLHGLGHCKRNHHRRAAASPHESLRHGVHHSGRGHVPRAILCVMGADSRARRAQGVL</sequence>
<reference evidence="3 4" key="1">
    <citation type="submission" date="2009-11" db="EMBL/GenBank/DDBJ databases">
        <title>Annotation of Allomyces macrogynus ATCC 38327.</title>
        <authorList>
            <consortium name="The Broad Institute Genome Sequencing Platform"/>
            <person name="Russ C."/>
            <person name="Cuomo C."/>
            <person name="Burger G."/>
            <person name="Gray M.W."/>
            <person name="Holland P.W.H."/>
            <person name="King N."/>
            <person name="Lang F.B.F."/>
            <person name="Roger A.J."/>
            <person name="Ruiz-Trillo I."/>
            <person name="Young S.K."/>
            <person name="Zeng Q."/>
            <person name="Gargeya S."/>
            <person name="Fitzgerald M."/>
            <person name="Haas B."/>
            <person name="Abouelleil A."/>
            <person name="Alvarado L."/>
            <person name="Arachchi H.M."/>
            <person name="Berlin A."/>
            <person name="Chapman S.B."/>
            <person name="Gearin G."/>
            <person name="Goldberg J."/>
            <person name="Griggs A."/>
            <person name="Gujja S."/>
            <person name="Hansen M."/>
            <person name="Heiman D."/>
            <person name="Howarth C."/>
            <person name="Larimer J."/>
            <person name="Lui A."/>
            <person name="MacDonald P.J.P."/>
            <person name="McCowen C."/>
            <person name="Montmayeur A."/>
            <person name="Murphy C."/>
            <person name="Neiman D."/>
            <person name="Pearson M."/>
            <person name="Priest M."/>
            <person name="Roberts A."/>
            <person name="Saif S."/>
            <person name="Shea T."/>
            <person name="Sisk P."/>
            <person name="Stolte C."/>
            <person name="Sykes S."/>
            <person name="Wortman J."/>
            <person name="Nusbaum C."/>
            <person name="Birren B."/>
        </authorList>
    </citation>
    <scope>NUCLEOTIDE SEQUENCE [LARGE SCALE GENOMIC DNA]</scope>
    <source>
        <strain evidence="3 4">ATCC 38327</strain>
    </source>
</reference>
<dbReference type="EMBL" id="GG745357">
    <property type="protein sequence ID" value="KNE68535.1"/>
    <property type="molecule type" value="Genomic_DNA"/>
</dbReference>
<keyword evidence="2" id="KW-0472">Membrane</keyword>
<accession>A0A0L0T1N5</accession>
<feature type="transmembrane region" description="Helical" evidence="2">
    <location>
        <begin position="80"/>
        <end position="105"/>
    </location>
</feature>
<dbReference type="AlphaFoldDB" id="A0A0L0T1N5"/>
<protein>
    <submittedName>
        <fullName evidence="3">Uncharacterized protein</fullName>
    </submittedName>
</protein>
<reference evidence="4" key="2">
    <citation type="submission" date="2009-11" db="EMBL/GenBank/DDBJ databases">
        <title>The Genome Sequence of Allomyces macrogynus strain ATCC 38327.</title>
        <authorList>
            <consortium name="The Broad Institute Genome Sequencing Platform"/>
            <person name="Russ C."/>
            <person name="Cuomo C."/>
            <person name="Shea T."/>
            <person name="Young S.K."/>
            <person name="Zeng Q."/>
            <person name="Koehrsen M."/>
            <person name="Haas B."/>
            <person name="Borodovsky M."/>
            <person name="Guigo R."/>
            <person name="Alvarado L."/>
            <person name="Berlin A."/>
            <person name="Borenstein D."/>
            <person name="Chen Z."/>
            <person name="Engels R."/>
            <person name="Freedman E."/>
            <person name="Gellesch M."/>
            <person name="Goldberg J."/>
            <person name="Griggs A."/>
            <person name="Gujja S."/>
            <person name="Heiman D."/>
            <person name="Hepburn T."/>
            <person name="Howarth C."/>
            <person name="Jen D."/>
            <person name="Larson L."/>
            <person name="Lewis B."/>
            <person name="Mehta T."/>
            <person name="Park D."/>
            <person name="Pearson M."/>
            <person name="Roberts A."/>
            <person name="Saif S."/>
            <person name="Shenoy N."/>
            <person name="Sisk P."/>
            <person name="Stolte C."/>
            <person name="Sykes S."/>
            <person name="Walk T."/>
            <person name="White J."/>
            <person name="Yandava C."/>
            <person name="Burger G."/>
            <person name="Gray M.W."/>
            <person name="Holland P.W.H."/>
            <person name="King N."/>
            <person name="Lang F.B.F."/>
            <person name="Roger A.J."/>
            <person name="Ruiz-Trillo I."/>
            <person name="Lander E."/>
            <person name="Nusbaum C."/>
        </authorList>
    </citation>
    <scope>NUCLEOTIDE SEQUENCE [LARGE SCALE GENOMIC DNA]</scope>
    <source>
        <strain evidence="4">ATCC 38327</strain>
    </source>
</reference>
<organism evidence="3 4">
    <name type="scientific">Allomyces macrogynus (strain ATCC 38327)</name>
    <name type="common">Allomyces javanicus var. macrogynus</name>
    <dbReference type="NCBI Taxonomy" id="578462"/>
    <lineage>
        <taxon>Eukaryota</taxon>
        <taxon>Fungi</taxon>
        <taxon>Fungi incertae sedis</taxon>
        <taxon>Blastocladiomycota</taxon>
        <taxon>Blastocladiomycetes</taxon>
        <taxon>Blastocladiales</taxon>
        <taxon>Blastocladiaceae</taxon>
        <taxon>Allomyces</taxon>
    </lineage>
</organism>
<gene>
    <name evidence="3" type="ORF">AMAG_12704</name>
</gene>
<keyword evidence="2" id="KW-0812">Transmembrane</keyword>
<evidence type="ECO:0000313" key="4">
    <source>
        <dbReference type="Proteomes" id="UP000054350"/>
    </source>
</evidence>
<evidence type="ECO:0000256" key="1">
    <source>
        <dbReference type="SAM" id="MobiDB-lite"/>
    </source>
</evidence>
<dbReference type="Proteomes" id="UP000054350">
    <property type="component" value="Unassembled WGS sequence"/>
</dbReference>